<evidence type="ECO:0000313" key="7">
    <source>
        <dbReference type="EMBL" id="EGV60957.1"/>
    </source>
</evidence>
<feature type="domain" description="3-oxo-5-alpha-steroid 4-dehydrogenase C-terminal" evidence="6">
    <location>
        <begin position="206"/>
        <end position="334"/>
    </location>
</feature>
<feature type="transmembrane region" description="Helical" evidence="5">
    <location>
        <begin position="96"/>
        <end position="114"/>
    </location>
</feature>
<protein>
    <recommendedName>
        <fullName evidence="5">Polyprenal reductase</fullName>
        <ecNumber evidence="5">1.3.1.94</ecNumber>
    </recommendedName>
</protein>
<dbReference type="AlphaFoldDB" id="G3BEP9"/>
<evidence type="ECO:0000256" key="4">
    <source>
        <dbReference type="ARBA" id="ARBA00023136"/>
    </source>
</evidence>
<feature type="transmembrane region" description="Helical" evidence="5">
    <location>
        <begin position="31"/>
        <end position="49"/>
    </location>
</feature>
<comment type="caution">
    <text evidence="5">Lacks conserved residue(s) required for the propagation of feature annotation.</text>
</comment>
<proteinExistence type="inferred from homology"/>
<gene>
    <name evidence="7" type="ORF">CANTEDRAFT_115976</name>
</gene>
<dbReference type="STRING" id="590646.G3BEP9"/>
<organism evidence="8">
    <name type="scientific">Candida tenuis (strain ATCC 10573 / BCRC 21748 / CBS 615 / JCM 9827 / NBRC 10315 / NRRL Y-1498 / VKM Y-70)</name>
    <name type="common">Yeast</name>
    <name type="synonym">Yamadazyma tenuis</name>
    <dbReference type="NCBI Taxonomy" id="590646"/>
    <lineage>
        <taxon>Eukaryota</taxon>
        <taxon>Fungi</taxon>
        <taxon>Dikarya</taxon>
        <taxon>Ascomycota</taxon>
        <taxon>Saccharomycotina</taxon>
        <taxon>Pichiomycetes</taxon>
        <taxon>Debaryomycetaceae</taxon>
        <taxon>Yamadazyma</taxon>
    </lineage>
</organism>
<dbReference type="Proteomes" id="UP000000707">
    <property type="component" value="Unassembled WGS sequence"/>
</dbReference>
<keyword evidence="3 5" id="KW-1133">Transmembrane helix</keyword>
<evidence type="ECO:0000259" key="6">
    <source>
        <dbReference type="Pfam" id="PF02544"/>
    </source>
</evidence>
<evidence type="ECO:0000313" key="8">
    <source>
        <dbReference type="Proteomes" id="UP000000707"/>
    </source>
</evidence>
<comment type="catalytic activity">
    <reaction evidence="5">
        <text>a di-trans,poly-cis-dolichal + NADP(+) = a di-trans,poly-cis-polyprenal + NADPH + H(+)</text>
        <dbReference type="Rhea" id="RHEA:80727"/>
        <dbReference type="Rhea" id="RHEA-COMP:19536"/>
        <dbReference type="Rhea" id="RHEA-COMP:19537"/>
        <dbReference type="ChEBI" id="CHEBI:15378"/>
        <dbReference type="ChEBI" id="CHEBI:57783"/>
        <dbReference type="ChEBI" id="CHEBI:58349"/>
        <dbReference type="ChEBI" id="CHEBI:231623"/>
        <dbReference type="ChEBI" id="CHEBI:231637"/>
        <dbReference type="EC" id="1.3.1.94"/>
    </reaction>
    <physiologicalReaction direction="right-to-left" evidence="5">
        <dbReference type="Rhea" id="RHEA:80729"/>
    </physiologicalReaction>
</comment>
<keyword evidence="2 5" id="KW-0812">Transmembrane</keyword>
<keyword evidence="5" id="KW-0560">Oxidoreductase</keyword>
<comment type="function">
    <text evidence="5">Plays a key role in early steps of protein N-linked glycosylation by being involved in the conversion of polyprenol into dolichol. Acts as a polyprenal reductase that mediates the reduction of polyprenal into dolichal in a NADP-dependent mechanism. Dolichols are required for the synthesis of dolichol-linked monosaccharides and the oligosaccharide precursor used for N-glycosylation.</text>
</comment>
<dbReference type="InterPro" id="IPR039698">
    <property type="entry name" value="Dfg10/SRD5A3"/>
</dbReference>
<dbReference type="eggNOG" id="KOG1640">
    <property type="taxonomic scope" value="Eukaryota"/>
</dbReference>
<evidence type="ECO:0000256" key="2">
    <source>
        <dbReference type="ARBA" id="ARBA00022692"/>
    </source>
</evidence>
<accession>G3BEP9</accession>
<dbReference type="PANTHER" id="PTHR14624">
    <property type="entry name" value="DFG10 PROTEIN"/>
    <property type="match status" value="1"/>
</dbReference>
<dbReference type="GO" id="GO:0003865">
    <property type="term" value="F:3-oxo-5-alpha-steroid 4-dehydrogenase activity"/>
    <property type="evidence" value="ECO:0007669"/>
    <property type="project" value="TreeGrafter"/>
</dbReference>
<dbReference type="EC" id="1.3.1.94" evidence="5"/>
<dbReference type="UniPathway" id="UPA00378"/>
<keyword evidence="5" id="KW-0256">Endoplasmic reticulum</keyword>
<keyword evidence="8" id="KW-1185">Reference proteome</keyword>
<dbReference type="PANTHER" id="PTHR14624:SF0">
    <property type="entry name" value="POLYPRENOL REDUCTASE"/>
    <property type="match status" value="1"/>
</dbReference>
<dbReference type="GO" id="GO:0005789">
    <property type="term" value="C:endoplasmic reticulum membrane"/>
    <property type="evidence" value="ECO:0007669"/>
    <property type="project" value="UniProtKB-SubCell"/>
</dbReference>
<sequence>MDSIKHILVEQVNSNIMFFKLMYELLSDFTIDHWVALLASSLLMGLIIASSENVSSRIVLYGKNYANQPNNPSYIPQNIWERVFVRVHKITVPKKYFLHFYVFFALLMVINAFVEWNFNTNAFPQVNDFFASFYERFYTNYLTSEQNYKNLYVISNLLMIQSFRRLYECLFVSQFSDVSMNILHYVFGLSYYWMVASVNFGGILPYYIYGQSNNYKVELDMSDWLFIGVFLTYSMDQFQNHQHLAKLVKYTIPSFRLFEYCASPHYLDEIILYSCIMRFYLCCKDIRWIQVDFVLIWCLVVLNLSNSSSQTYKYYQDKFKEKFKIPYKLVPFVW</sequence>
<dbReference type="GO" id="GO:0006488">
    <property type="term" value="P:dolichol-linked oligosaccharide biosynthetic process"/>
    <property type="evidence" value="ECO:0007669"/>
    <property type="project" value="UniProtKB-UniRule"/>
</dbReference>
<comment type="similarity">
    <text evidence="5">Belongs to the steroid 5-alpha reductase family. Polyprenal reductase subfamily.</text>
</comment>
<dbReference type="InterPro" id="IPR001104">
    <property type="entry name" value="3-oxo-5_a-steroid_4-DH_C"/>
</dbReference>
<evidence type="ECO:0000256" key="1">
    <source>
        <dbReference type="ARBA" id="ARBA00004127"/>
    </source>
</evidence>
<dbReference type="PROSITE" id="PS50244">
    <property type="entry name" value="S5A_REDUCTASE"/>
    <property type="match status" value="1"/>
</dbReference>
<dbReference type="GO" id="GO:0160198">
    <property type="term" value="F:polyprenal reductase activity"/>
    <property type="evidence" value="ECO:0007669"/>
    <property type="project" value="UniProtKB-EC"/>
</dbReference>
<evidence type="ECO:0000256" key="3">
    <source>
        <dbReference type="ARBA" id="ARBA00022989"/>
    </source>
</evidence>
<name>G3BEP9_CANTC</name>
<dbReference type="GO" id="GO:0016095">
    <property type="term" value="P:polyprenol catabolic process"/>
    <property type="evidence" value="ECO:0007669"/>
    <property type="project" value="UniProtKB-UniRule"/>
</dbReference>
<feature type="transmembrane region" description="Helical" evidence="5">
    <location>
        <begin position="190"/>
        <end position="209"/>
    </location>
</feature>
<dbReference type="Pfam" id="PF02544">
    <property type="entry name" value="Steroid_dh"/>
    <property type="match status" value="1"/>
</dbReference>
<dbReference type="GO" id="GO:0102389">
    <property type="term" value="F:polyprenol reductase activity"/>
    <property type="evidence" value="ECO:0007669"/>
    <property type="project" value="UniProtKB-UniRule"/>
</dbReference>
<comment type="subcellular location">
    <subcellularLocation>
        <location evidence="1">Endomembrane system</location>
        <topology evidence="1">Multi-pass membrane protein</topology>
    </subcellularLocation>
    <subcellularLocation>
        <location evidence="5">Endoplasmic reticulum membrane</location>
    </subcellularLocation>
</comment>
<keyword evidence="4 5" id="KW-0472">Membrane</keyword>
<dbReference type="EMBL" id="GL996528">
    <property type="protein sequence ID" value="EGV60957.1"/>
    <property type="molecule type" value="Genomic_DNA"/>
</dbReference>
<dbReference type="HOGENOM" id="CLU_044409_2_1_1"/>
<keyword evidence="5" id="KW-0521">NADP</keyword>
<reference evidence="7 8" key="1">
    <citation type="journal article" date="2011" name="Proc. Natl. Acad. Sci. U.S.A.">
        <title>Comparative genomics of xylose-fermenting fungi for enhanced biofuel production.</title>
        <authorList>
            <person name="Wohlbach D.J."/>
            <person name="Kuo A."/>
            <person name="Sato T.K."/>
            <person name="Potts K.M."/>
            <person name="Salamov A.A."/>
            <person name="LaButti K.M."/>
            <person name="Sun H."/>
            <person name="Clum A."/>
            <person name="Pangilinan J.L."/>
            <person name="Lindquist E.A."/>
            <person name="Lucas S."/>
            <person name="Lapidus A."/>
            <person name="Jin M."/>
            <person name="Gunawan C."/>
            <person name="Balan V."/>
            <person name="Dale B.E."/>
            <person name="Jeffries T.W."/>
            <person name="Zinkel R."/>
            <person name="Barry K.W."/>
            <person name="Grigoriev I.V."/>
            <person name="Gasch A.P."/>
        </authorList>
    </citation>
    <scope>NUCLEOTIDE SEQUENCE [LARGE SCALE GENOMIC DNA]</scope>
    <source>
        <strain evidence="8">ATCC 10573 / BCRC 21748 / CBS 615 / JCM 9827 / NBRC 10315 / NRRL Y-1498 / VKM Y-70</strain>
    </source>
</reference>
<dbReference type="OrthoDB" id="541710at2759"/>
<comment type="pathway">
    <text evidence="5">Protein modification; protein glycosylation.</text>
</comment>
<evidence type="ECO:0000256" key="5">
    <source>
        <dbReference type="RuleBase" id="RU367081"/>
    </source>
</evidence>